<dbReference type="AlphaFoldDB" id="A0A4Q7MTL5"/>
<dbReference type="Pfam" id="PF02653">
    <property type="entry name" value="BPD_transp_2"/>
    <property type="match status" value="1"/>
</dbReference>
<feature type="transmembrane region" description="Helical" evidence="9">
    <location>
        <begin position="224"/>
        <end position="243"/>
    </location>
</feature>
<dbReference type="GO" id="GO:0005886">
    <property type="term" value="C:plasma membrane"/>
    <property type="evidence" value="ECO:0007669"/>
    <property type="project" value="UniProtKB-SubCell"/>
</dbReference>
<evidence type="ECO:0000256" key="6">
    <source>
        <dbReference type="ARBA" id="ARBA00022989"/>
    </source>
</evidence>
<feature type="transmembrane region" description="Helical" evidence="9">
    <location>
        <begin position="142"/>
        <end position="167"/>
    </location>
</feature>
<dbReference type="EMBL" id="SGWZ01000002">
    <property type="protein sequence ID" value="RZS70292.1"/>
    <property type="molecule type" value="Genomic_DNA"/>
</dbReference>
<accession>A0A4Q7MTL5</accession>
<comment type="subcellular location">
    <subcellularLocation>
        <location evidence="1">Cell membrane</location>
        <topology evidence="1">Multi-pass membrane protein</topology>
    </subcellularLocation>
</comment>
<evidence type="ECO:0000256" key="4">
    <source>
        <dbReference type="ARBA" id="ARBA00022692"/>
    </source>
</evidence>
<gene>
    <name evidence="10" type="ORF">EV679_1694</name>
</gene>
<dbReference type="GO" id="GO:0006865">
    <property type="term" value="P:amino acid transport"/>
    <property type="evidence" value="ECO:0007669"/>
    <property type="project" value="UniProtKB-KW"/>
</dbReference>
<keyword evidence="7 9" id="KW-0472">Membrane</keyword>
<keyword evidence="6 9" id="KW-1133">Transmembrane helix</keyword>
<reference evidence="10 11" key="1">
    <citation type="submission" date="2019-02" db="EMBL/GenBank/DDBJ databases">
        <title>Genomic Encyclopedia of Type Strains, Phase IV (KMG-IV): sequencing the most valuable type-strain genomes for metagenomic binning, comparative biology and taxonomic classification.</title>
        <authorList>
            <person name="Goeker M."/>
        </authorList>
    </citation>
    <scope>NUCLEOTIDE SEQUENCE [LARGE SCALE GENOMIC DNA]</scope>
    <source>
        <strain evidence="10 11">DSM 16618</strain>
    </source>
</reference>
<dbReference type="CDD" id="cd06582">
    <property type="entry name" value="TM_PBP1_LivH_like"/>
    <property type="match status" value="1"/>
</dbReference>
<evidence type="ECO:0000256" key="8">
    <source>
        <dbReference type="ARBA" id="ARBA00037998"/>
    </source>
</evidence>
<feature type="transmembrane region" description="Helical" evidence="9">
    <location>
        <begin position="105"/>
        <end position="130"/>
    </location>
</feature>
<dbReference type="InterPro" id="IPR001851">
    <property type="entry name" value="ABC_transp_permease"/>
</dbReference>
<evidence type="ECO:0000256" key="9">
    <source>
        <dbReference type="SAM" id="Phobius"/>
    </source>
</evidence>
<keyword evidence="5" id="KW-0029">Amino-acid transport</keyword>
<feature type="transmembrane region" description="Helical" evidence="9">
    <location>
        <begin position="49"/>
        <end position="69"/>
    </location>
</feature>
<dbReference type="Proteomes" id="UP000292039">
    <property type="component" value="Unassembled WGS sequence"/>
</dbReference>
<dbReference type="InterPro" id="IPR052157">
    <property type="entry name" value="BCAA_transport_permease"/>
</dbReference>
<keyword evidence="3" id="KW-1003">Cell membrane</keyword>
<feature type="transmembrane region" description="Helical" evidence="9">
    <location>
        <begin position="306"/>
        <end position="339"/>
    </location>
</feature>
<name>A0A4Q7MTL5_9BURK</name>
<evidence type="ECO:0000256" key="7">
    <source>
        <dbReference type="ARBA" id="ARBA00023136"/>
    </source>
</evidence>
<dbReference type="PANTHER" id="PTHR11795">
    <property type="entry name" value="BRANCHED-CHAIN AMINO ACID TRANSPORT SYSTEM PERMEASE PROTEIN LIVH"/>
    <property type="match status" value="1"/>
</dbReference>
<evidence type="ECO:0000313" key="10">
    <source>
        <dbReference type="EMBL" id="RZS70292.1"/>
    </source>
</evidence>
<evidence type="ECO:0000313" key="11">
    <source>
        <dbReference type="Proteomes" id="UP000292039"/>
    </source>
</evidence>
<proteinExistence type="inferred from homology"/>
<comment type="caution">
    <text evidence="10">The sequence shown here is derived from an EMBL/GenBank/DDBJ whole genome shotgun (WGS) entry which is preliminary data.</text>
</comment>
<organism evidence="10 11">
    <name type="scientific">Kerstersia gyiorum</name>
    <dbReference type="NCBI Taxonomy" id="206506"/>
    <lineage>
        <taxon>Bacteria</taxon>
        <taxon>Pseudomonadati</taxon>
        <taxon>Pseudomonadota</taxon>
        <taxon>Betaproteobacteria</taxon>
        <taxon>Burkholderiales</taxon>
        <taxon>Alcaligenaceae</taxon>
        <taxon>Kerstersia</taxon>
    </lineage>
</organism>
<feature type="transmembrane region" description="Helical" evidence="9">
    <location>
        <begin position="179"/>
        <end position="197"/>
    </location>
</feature>
<dbReference type="PANTHER" id="PTHR11795:SF442">
    <property type="entry name" value="ABC TRANSPORTER ATP-BINDING PROTEIN"/>
    <property type="match status" value="1"/>
</dbReference>
<keyword evidence="4 9" id="KW-0812">Transmembrane</keyword>
<feature type="transmembrane region" description="Helical" evidence="9">
    <location>
        <begin position="271"/>
        <end position="294"/>
    </location>
</feature>
<evidence type="ECO:0000256" key="3">
    <source>
        <dbReference type="ARBA" id="ARBA00022475"/>
    </source>
</evidence>
<protein>
    <submittedName>
        <fullName evidence="10">Amino acid/amide ABC transporter membrane protein 1 (HAAT family)</fullName>
    </submittedName>
</protein>
<evidence type="ECO:0000256" key="2">
    <source>
        <dbReference type="ARBA" id="ARBA00022448"/>
    </source>
</evidence>
<evidence type="ECO:0000256" key="5">
    <source>
        <dbReference type="ARBA" id="ARBA00022970"/>
    </source>
</evidence>
<keyword evidence="2" id="KW-0813">Transport</keyword>
<comment type="similarity">
    <text evidence="8">Belongs to the binding-protein-dependent transport system permease family. LivHM subfamily.</text>
</comment>
<sequence>MNCWALGWGRINSDRGQSMPVPDTRGAIPAAQAGPDGPDRASWRQLLQLPAAHPPVFLLGLMLLVPLALMPWHTWVVLTISGLAMGAMVFLMASGMSLTFGLMNVLNLAHGAFISVGAFAGMTVLGMWLADAARSTSAAANLLAVLAALGFAALLSGLLGLVFERLVIRPVYGDHLKQILMTVGGAIIVFELIEVIWGHREIPVPRPEVLRGAVVIGGMALEKYRLAAVVVGLAVYAGLRWVIERTRLGILIRAGVESREMVEIHGYRIRLLFLGVFIAGSALAGLGGAMWAMYREIIFPQMGDELMISVIVVIILGGLGSIRGCFYGAIMVGLINLYVGYLEPRLAAVATVGLMVAVLMWRPQGLIPVIKV</sequence>
<feature type="transmembrane region" description="Helical" evidence="9">
    <location>
        <begin position="346"/>
        <end position="363"/>
    </location>
</feature>
<dbReference type="GO" id="GO:0022857">
    <property type="term" value="F:transmembrane transporter activity"/>
    <property type="evidence" value="ECO:0007669"/>
    <property type="project" value="InterPro"/>
</dbReference>
<evidence type="ECO:0000256" key="1">
    <source>
        <dbReference type="ARBA" id="ARBA00004651"/>
    </source>
</evidence>
<feature type="transmembrane region" description="Helical" evidence="9">
    <location>
        <begin position="75"/>
        <end position="93"/>
    </location>
</feature>